<dbReference type="EMBL" id="AYZB01000005">
    <property type="protein sequence ID" value="KRM23934.1"/>
    <property type="molecule type" value="Genomic_DNA"/>
</dbReference>
<dbReference type="Gene3D" id="3.40.50.150">
    <property type="entry name" value="Vaccinia Virus protein VP39"/>
    <property type="match status" value="1"/>
</dbReference>
<sequence>MGKRPTFLIGSNEEKIMRLRNKPWAADLIAANPSMILVNPEDSAGNWQMRFAKTQPIYIEVGSGKGQFITQMAQKYPTRNFIAVEIQESAIAVILQKQVELKLPNLQLLLGNGAALTSFFAENEVAGIYLNFSDPWPKTRHEKRRLTYKAFLMEYQQIMQPTGYLRFKTDNQGLFEYSLMSLNAFGMTFDAISLDLHHSELAKDNIQTEYEEKFSQRGQVIYRLEAHYK</sequence>
<accession>A0AA89L106</accession>
<keyword evidence="6 9" id="KW-0819">tRNA processing</keyword>
<comment type="function">
    <text evidence="2 9">Catalyzes the formation of N(7)-methylguanine at position 46 (m7G46) in tRNA.</text>
</comment>
<dbReference type="AlphaFoldDB" id="A0AA89L106"/>
<keyword evidence="3 9" id="KW-0489">Methyltransferase</keyword>
<feature type="binding site" evidence="9">
    <location>
        <begin position="208"/>
        <end position="211"/>
    </location>
    <ligand>
        <name>substrate</name>
    </ligand>
</feature>
<dbReference type="EC" id="2.1.1.33" evidence="9"/>
<dbReference type="InterPro" id="IPR003358">
    <property type="entry name" value="tRNA_(Gua-N-7)_MeTrfase_Trmb"/>
</dbReference>
<feature type="binding site" evidence="9">
    <location>
        <position position="134"/>
    </location>
    <ligand>
        <name>S-adenosyl-L-methionine</name>
        <dbReference type="ChEBI" id="CHEBI:59789"/>
    </ligand>
</feature>
<evidence type="ECO:0000256" key="7">
    <source>
        <dbReference type="ARBA" id="ARBA00060552"/>
    </source>
</evidence>
<evidence type="ECO:0000256" key="3">
    <source>
        <dbReference type="ARBA" id="ARBA00022603"/>
    </source>
</evidence>
<feature type="binding site" evidence="9">
    <location>
        <position position="170"/>
    </location>
    <ligand>
        <name>substrate</name>
    </ligand>
</feature>
<dbReference type="InterPro" id="IPR029063">
    <property type="entry name" value="SAM-dependent_MTases_sf"/>
</dbReference>
<feature type="binding site" evidence="9">
    <location>
        <position position="112"/>
    </location>
    <ligand>
        <name>S-adenosyl-L-methionine</name>
        <dbReference type="ChEBI" id="CHEBI:59789"/>
    </ligand>
</feature>
<dbReference type="InterPro" id="IPR055361">
    <property type="entry name" value="tRNA_methyltr_TrmB_bact"/>
</dbReference>
<dbReference type="GO" id="GO:0008176">
    <property type="term" value="F:tRNA (guanine(46)-N7)-methyltransferase activity"/>
    <property type="evidence" value="ECO:0007669"/>
    <property type="project" value="UniProtKB-UniRule"/>
</dbReference>
<dbReference type="Pfam" id="PF02390">
    <property type="entry name" value="Methyltransf_4"/>
    <property type="match status" value="1"/>
</dbReference>
<dbReference type="HAMAP" id="MF_01057">
    <property type="entry name" value="tRNA_methyltr_TrmB"/>
    <property type="match status" value="1"/>
</dbReference>
<dbReference type="NCBIfam" id="TIGR00091">
    <property type="entry name" value="tRNA (guanosine(46)-N7)-methyltransferase TrmB"/>
    <property type="match status" value="1"/>
</dbReference>
<evidence type="ECO:0000256" key="5">
    <source>
        <dbReference type="ARBA" id="ARBA00022691"/>
    </source>
</evidence>
<evidence type="ECO:0000256" key="2">
    <source>
        <dbReference type="ARBA" id="ARBA00003015"/>
    </source>
</evidence>
<dbReference type="PROSITE" id="PS51625">
    <property type="entry name" value="SAM_MT_TRMB"/>
    <property type="match status" value="1"/>
</dbReference>
<name>A0AA89L106_9LACO</name>
<gene>
    <name evidence="9" type="primary">trmB</name>
    <name evidence="10" type="ORF">FC90_GL001174</name>
</gene>
<comment type="catalytic activity">
    <reaction evidence="1 9">
        <text>guanosine(46) in tRNA + S-adenosyl-L-methionine = N(7)-methylguanosine(46) in tRNA + S-adenosyl-L-homocysteine</text>
        <dbReference type="Rhea" id="RHEA:42708"/>
        <dbReference type="Rhea" id="RHEA-COMP:10188"/>
        <dbReference type="Rhea" id="RHEA-COMP:10189"/>
        <dbReference type="ChEBI" id="CHEBI:57856"/>
        <dbReference type="ChEBI" id="CHEBI:59789"/>
        <dbReference type="ChEBI" id="CHEBI:74269"/>
        <dbReference type="ChEBI" id="CHEBI:74480"/>
        <dbReference type="EC" id="2.1.1.33"/>
    </reaction>
</comment>
<dbReference type="SUPFAM" id="SSF53335">
    <property type="entry name" value="S-adenosyl-L-methionine-dependent methyltransferases"/>
    <property type="match status" value="1"/>
</dbReference>
<feature type="region of interest" description="Interaction with RNA" evidence="9">
    <location>
        <begin position="140"/>
        <end position="145"/>
    </location>
</feature>
<comment type="pathway">
    <text evidence="7 9">tRNA modification; N(7)-methylguanine-tRNA biosynthesis.</text>
</comment>
<evidence type="ECO:0000256" key="1">
    <source>
        <dbReference type="ARBA" id="ARBA00000142"/>
    </source>
</evidence>
<evidence type="ECO:0000256" key="8">
    <source>
        <dbReference type="ARBA" id="ARBA00060767"/>
    </source>
</evidence>
<comment type="similarity">
    <text evidence="8 9">Belongs to the class I-like SAM-binding methyltransferase superfamily. TrmB family.</text>
</comment>
<keyword evidence="5 9" id="KW-0949">S-adenosyl-L-methionine</keyword>
<reference evidence="10 11" key="1">
    <citation type="journal article" date="2015" name="Genome Announc.">
        <title>Expanding the biotechnology potential of lactobacilli through comparative genomics of 213 strains and associated genera.</title>
        <authorList>
            <person name="Sun Z."/>
            <person name="Harris H.M."/>
            <person name="McCann A."/>
            <person name="Guo C."/>
            <person name="Argimon S."/>
            <person name="Zhang W."/>
            <person name="Yang X."/>
            <person name="Jeffery I.B."/>
            <person name="Cooney J.C."/>
            <person name="Kagawa T.F."/>
            <person name="Liu W."/>
            <person name="Song Y."/>
            <person name="Salvetti E."/>
            <person name="Wrobel A."/>
            <person name="Rasinkangas P."/>
            <person name="Parkhill J."/>
            <person name="Rea M.C."/>
            <person name="O'Sullivan O."/>
            <person name="Ritari J."/>
            <person name="Douillard F.P."/>
            <person name="Paul Ross R."/>
            <person name="Yang R."/>
            <person name="Briner A.E."/>
            <person name="Felis G.E."/>
            <person name="de Vos W.M."/>
            <person name="Barrangou R."/>
            <person name="Klaenhammer T.R."/>
            <person name="Caufield P.W."/>
            <person name="Cui Y."/>
            <person name="Zhang H."/>
            <person name="O'Toole P.W."/>
        </authorList>
    </citation>
    <scope>NUCLEOTIDE SEQUENCE [LARGE SCALE GENOMIC DNA]</scope>
    <source>
        <strain evidence="10 11">DSM 20719</strain>
    </source>
</reference>
<feature type="binding site" evidence="9">
    <location>
        <position position="138"/>
    </location>
    <ligand>
        <name>substrate</name>
    </ligand>
</feature>
<protein>
    <recommendedName>
        <fullName evidence="9">tRNA (guanine-N(7)-)-methyltransferase</fullName>
        <ecNumber evidence="9">2.1.1.33</ecNumber>
    </recommendedName>
    <alternativeName>
        <fullName evidence="9">tRNA (guanine(46)-N(7))-methyltransferase</fullName>
    </alternativeName>
    <alternativeName>
        <fullName evidence="9">tRNA(m7G46)-methyltransferase</fullName>
    </alternativeName>
</protein>
<feature type="binding site" evidence="9">
    <location>
        <position position="60"/>
    </location>
    <ligand>
        <name>S-adenosyl-L-methionine</name>
        <dbReference type="ChEBI" id="CHEBI:59789"/>
    </ligand>
</feature>
<keyword evidence="4 9" id="KW-0808">Transferase</keyword>
<comment type="caution">
    <text evidence="10">The sequence shown here is derived from an EMBL/GenBank/DDBJ whole genome shotgun (WGS) entry which is preliminary data.</text>
</comment>
<dbReference type="PANTHER" id="PTHR23417">
    <property type="entry name" value="3-DEOXY-D-MANNO-OCTULOSONIC-ACID TRANSFERASE/TRNA GUANINE-N 7 - -METHYLTRANSFERASE"/>
    <property type="match status" value="1"/>
</dbReference>
<dbReference type="FunFam" id="3.40.50.150:FF:000035">
    <property type="entry name" value="tRNA (guanine-N(7)-)-methyltransferase"/>
    <property type="match status" value="1"/>
</dbReference>
<evidence type="ECO:0000313" key="10">
    <source>
        <dbReference type="EMBL" id="KRM23934.1"/>
    </source>
</evidence>
<feature type="binding site" evidence="9">
    <location>
        <position position="85"/>
    </location>
    <ligand>
        <name>S-adenosyl-L-methionine</name>
        <dbReference type="ChEBI" id="CHEBI:59789"/>
    </ligand>
</feature>
<dbReference type="GO" id="GO:0043527">
    <property type="term" value="C:tRNA methyltransferase complex"/>
    <property type="evidence" value="ECO:0007669"/>
    <property type="project" value="TreeGrafter"/>
</dbReference>
<organism evidence="10 11">
    <name type="scientific">Latilactobacillus graminis DSM 20719</name>
    <dbReference type="NCBI Taxonomy" id="1423752"/>
    <lineage>
        <taxon>Bacteria</taxon>
        <taxon>Bacillati</taxon>
        <taxon>Bacillota</taxon>
        <taxon>Bacilli</taxon>
        <taxon>Lactobacillales</taxon>
        <taxon>Lactobacillaceae</taxon>
        <taxon>Latilactobacillus</taxon>
    </lineage>
</organism>
<dbReference type="NCBIfam" id="NF001080">
    <property type="entry name" value="PRK00121.2-2"/>
    <property type="match status" value="1"/>
</dbReference>
<dbReference type="Proteomes" id="UP000050823">
    <property type="component" value="Unassembled WGS sequence"/>
</dbReference>
<evidence type="ECO:0000256" key="4">
    <source>
        <dbReference type="ARBA" id="ARBA00022679"/>
    </source>
</evidence>
<dbReference type="PANTHER" id="PTHR23417:SF14">
    <property type="entry name" value="PENTACOTRIPEPTIDE-REPEAT REGION OF PRORP DOMAIN-CONTAINING PROTEIN"/>
    <property type="match status" value="1"/>
</dbReference>
<evidence type="ECO:0000256" key="9">
    <source>
        <dbReference type="HAMAP-Rule" id="MF_01057"/>
    </source>
</evidence>
<evidence type="ECO:0000313" key="11">
    <source>
        <dbReference type="Proteomes" id="UP000050823"/>
    </source>
</evidence>
<proteinExistence type="inferred from homology"/>
<evidence type="ECO:0000256" key="6">
    <source>
        <dbReference type="ARBA" id="ARBA00022694"/>
    </source>
</evidence>